<dbReference type="EMBL" id="CAJHNH020000118">
    <property type="protein sequence ID" value="CAG5115446.1"/>
    <property type="molecule type" value="Genomic_DNA"/>
</dbReference>
<sequence length="187" mass="21322">MAGGEKTYHMPGTYSDNYRTHLGAFRKAAQYLYSHPIPKEPYKYESLPGVLHLFEQELERYICTHDAALVMFYGEPNSKFKKAKQSLIWAAAQNNTEFDQPYGAVDCTKYENLCQQHGAHATSLPQFNLYVGGKIMNTYNHTLSAEDMMMLVDKSNHELDLTPLPLPVSKRQRFLKSMCSCVVGQKD</sequence>
<proteinExistence type="predicted"/>
<dbReference type="Gene3D" id="3.40.30.10">
    <property type="entry name" value="Glutaredoxin"/>
    <property type="match status" value="1"/>
</dbReference>
<name>A0A8S3YMA4_9EUPU</name>
<accession>A0A8S3YMA4</accession>
<dbReference type="Proteomes" id="UP000678393">
    <property type="component" value="Unassembled WGS sequence"/>
</dbReference>
<evidence type="ECO:0000313" key="2">
    <source>
        <dbReference type="Proteomes" id="UP000678393"/>
    </source>
</evidence>
<dbReference type="SUPFAM" id="SSF52833">
    <property type="entry name" value="Thioredoxin-like"/>
    <property type="match status" value="1"/>
</dbReference>
<protein>
    <submittedName>
        <fullName evidence="1">Uncharacterized protein</fullName>
    </submittedName>
</protein>
<dbReference type="AlphaFoldDB" id="A0A8S3YMA4"/>
<organism evidence="1 2">
    <name type="scientific">Candidula unifasciata</name>
    <dbReference type="NCBI Taxonomy" id="100452"/>
    <lineage>
        <taxon>Eukaryota</taxon>
        <taxon>Metazoa</taxon>
        <taxon>Spiralia</taxon>
        <taxon>Lophotrochozoa</taxon>
        <taxon>Mollusca</taxon>
        <taxon>Gastropoda</taxon>
        <taxon>Heterobranchia</taxon>
        <taxon>Euthyneura</taxon>
        <taxon>Panpulmonata</taxon>
        <taxon>Eupulmonata</taxon>
        <taxon>Stylommatophora</taxon>
        <taxon>Helicina</taxon>
        <taxon>Helicoidea</taxon>
        <taxon>Geomitridae</taxon>
        <taxon>Candidula</taxon>
    </lineage>
</organism>
<comment type="caution">
    <text evidence="1">The sequence shown here is derived from an EMBL/GenBank/DDBJ whole genome shotgun (WGS) entry which is preliminary data.</text>
</comment>
<keyword evidence="2" id="KW-1185">Reference proteome</keyword>
<gene>
    <name evidence="1" type="ORF">CUNI_LOCUS1004</name>
</gene>
<evidence type="ECO:0000313" key="1">
    <source>
        <dbReference type="EMBL" id="CAG5115446.1"/>
    </source>
</evidence>
<dbReference type="InterPro" id="IPR036249">
    <property type="entry name" value="Thioredoxin-like_sf"/>
</dbReference>
<reference evidence="1" key="1">
    <citation type="submission" date="2021-04" db="EMBL/GenBank/DDBJ databases">
        <authorList>
            <consortium name="Molecular Ecology Group"/>
        </authorList>
    </citation>
    <scope>NUCLEOTIDE SEQUENCE</scope>
</reference>